<dbReference type="SUPFAM" id="SSF50129">
    <property type="entry name" value="GroES-like"/>
    <property type="match status" value="1"/>
</dbReference>
<feature type="domain" description="Enoyl reductase (ER)" evidence="1">
    <location>
        <begin position="13"/>
        <end position="312"/>
    </location>
</feature>
<dbReference type="InterPro" id="IPR002364">
    <property type="entry name" value="Quin_OxRdtase/zeta-crystal_CS"/>
</dbReference>
<gene>
    <name evidence="2" type="ORF">EI42_03198</name>
</gene>
<dbReference type="PROSITE" id="PS01162">
    <property type="entry name" value="QOR_ZETA_CRYSTAL"/>
    <property type="match status" value="1"/>
</dbReference>
<dbReference type="SUPFAM" id="SSF51735">
    <property type="entry name" value="NAD(P)-binding Rossmann-fold domains"/>
    <property type="match status" value="1"/>
</dbReference>
<sequence length="315" mass="33415">MSTIQAVRVHGYGGPEQLRLESVPRPEPQEGEVLLRVYAIGVNPIDWKIRAGLFQDFFPKQFPYIPGYDVAGIIEGVGPGVTTWSVGQEVFGQGTKGTYAEYIVTAASALAPKPTTISFAEAAAIPVGAMTAWKALFQNGELQAGQRVLVLGAAGGVGAFAVQLAKWGGAQVIGTASTANLAFVRSLGAEQVIDYTTTPITPTALEELAVQAVDLVIDGVGGEVGRSALAVVRRGGKLISLVEPPAPELAQRYGVETMMVQSPPPEDCLKTIARLVDEGQLRVTTGRIFPFREVREAHMLSQTGHGRGRIVLQLD</sequence>
<dbReference type="InterPro" id="IPR011032">
    <property type="entry name" value="GroES-like_sf"/>
</dbReference>
<dbReference type="OrthoDB" id="9792162at2"/>
<dbReference type="RefSeq" id="WP_111323582.1">
    <property type="nucleotide sequence ID" value="NZ_BIFX01000001.1"/>
</dbReference>
<reference evidence="2 3" key="1">
    <citation type="submission" date="2018-06" db="EMBL/GenBank/DDBJ databases">
        <title>Genomic Encyclopedia of Archaeal and Bacterial Type Strains, Phase II (KMG-II): from individual species to whole genera.</title>
        <authorList>
            <person name="Goeker M."/>
        </authorList>
    </citation>
    <scope>NUCLEOTIDE SEQUENCE [LARGE SCALE GENOMIC DNA]</scope>
    <source>
        <strain evidence="2 3">ATCC BAA-1881</strain>
    </source>
</reference>
<evidence type="ECO:0000313" key="2">
    <source>
        <dbReference type="EMBL" id="PZW28444.1"/>
    </source>
</evidence>
<evidence type="ECO:0000259" key="1">
    <source>
        <dbReference type="SMART" id="SM00829"/>
    </source>
</evidence>
<dbReference type="PANTHER" id="PTHR44013">
    <property type="entry name" value="ZINC-TYPE ALCOHOL DEHYDROGENASE-LIKE PROTEIN C16A3.02C"/>
    <property type="match status" value="1"/>
</dbReference>
<evidence type="ECO:0000313" key="3">
    <source>
        <dbReference type="Proteomes" id="UP000248806"/>
    </source>
</evidence>
<dbReference type="SMART" id="SM00829">
    <property type="entry name" value="PKS_ER"/>
    <property type="match status" value="1"/>
</dbReference>
<comment type="caution">
    <text evidence="2">The sequence shown here is derived from an EMBL/GenBank/DDBJ whole genome shotgun (WGS) entry which is preliminary data.</text>
</comment>
<dbReference type="GO" id="GO:0008270">
    <property type="term" value="F:zinc ion binding"/>
    <property type="evidence" value="ECO:0007669"/>
    <property type="project" value="InterPro"/>
</dbReference>
<dbReference type="GO" id="GO:0016491">
    <property type="term" value="F:oxidoreductase activity"/>
    <property type="evidence" value="ECO:0007669"/>
    <property type="project" value="InterPro"/>
</dbReference>
<dbReference type="InterPro" id="IPR013154">
    <property type="entry name" value="ADH-like_N"/>
</dbReference>
<dbReference type="Pfam" id="PF08240">
    <property type="entry name" value="ADH_N"/>
    <property type="match status" value="1"/>
</dbReference>
<dbReference type="InterPro" id="IPR052733">
    <property type="entry name" value="Chloroplast_QOR"/>
</dbReference>
<dbReference type="Proteomes" id="UP000248806">
    <property type="component" value="Unassembled WGS sequence"/>
</dbReference>
<organism evidence="2 3">
    <name type="scientific">Thermosporothrix hazakensis</name>
    <dbReference type="NCBI Taxonomy" id="644383"/>
    <lineage>
        <taxon>Bacteria</taxon>
        <taxon>Bacillati</taxon>
        <taxon>Chloroflexota</taxon>
        <taxon>Ktedonobacteria</taxon>
        <taxon>Ktedonobacterales</taxon>
        <taxon>Thermosporotrichaceae</taxon>
        <taxon>Thermosporothrix</taxon>
    </lineage>
</organism>
<dbReference type="InterPro" id="IPR020843">
    <property type="entry name" value="ER"/>
</dbReference>
<dbReference type="EMBL" id="QKUF01000010">
    <property type="protein sequence ID" value="PZW28444.1"/>
    <property type="molecule type" value="Genomic_DNA"/>
</dbReference>
<dbReference type="InterPro" id="IPR036291">
    <property type="entry name" value="NAD(P)-bd_dom_sf"/>
</dbReference>
<name>A0A326U660_THEHA</name>
<dbReference type="AlphaFoldDB" id="A0A326U660"/>
<dbReference type="Gene3D" id="3.40.50.720">
    <property type="entry name" value="NAD(P)-binding Rossmann-like Domain"/>
    <property type="match status" value="1"/>
</dbReference>
<protein>
    <submittedName>
        <fullName evidence="2">NADPH:quinone reductase-like Zn-dependent oxidoreductase</fullName>
    </submittedName>
</protein>
<keyword evidence="3" id="KW-1185">Reference proteome</keyword>
<dbReference type="CDD" id="cd05289">
    <property type="entry name" value="MDR_like_2"/>
    <property type="match status" value="1"/>
</dbReference>
<dbReference type="PANTHER" id="PTHR44013:SF1">
    <property type="entry name" value="ZINC-TYPE ALCOHOL DEHYDROGENASE-LIKE PROTEIN C16A3.02C"/>
    <property type="match status" value="1"/>
</dbReference>
<accession>A0A326U660</accession>
<dbReference type="Pfam" id="PF13602">
    <property type="entry name" value="ADH_zinc_N_2"/>
    <property type="match status" value="1"/>
</dbReference>
<proteinExistence type="predicted"/>
<dbReference type="Gene3D" id="3.90.180.10">
    <property type="entry name" value="Medium-chain alcohol dehydrogenases, catalytic domain"/>
    <property type="match status" value="1"/>
</dbReference>